<evidence type="ECO:0000256" key="3">
    <source>
        <dbReference type="ARBA" id="ARBA00022448"/>
    </source>
</evidence>
<keyword evidence="5 8" id="KW-0812">Transmembrane</keyword>
<dbReference type="NCBIfam" id="TIGR02212">
    <property type="entry name" value="lolCE"/>
    <property type="match status" value="1"/>
</dbReference>
<dbReference type="InterPro" id="IPR051447">
    <property type="entry name" value="Lipoprotein-release_system"/>
</dbReference>
<dbReference type="EMBL" id="MNAN01000018">
    <property type="protein sequence ID" value="OHU97247.1"/>
    <property type="molecule type" value="Genomic_DNA"/>
</dbReference>
<feature type="transmembrane region" description="Helical" evidence="8">
    <location>
        <begin position="325"/>
        <end position="343"/>
    </location>
</feature>
<dbReference type="Pfam" id="PF12704">
    <property type="entry name" value="MacB_PCD"/>
    <property type="match status" value="1"/>
</dbReference>
<keyword evidence="11" id="KW-0132">Cell division</keyword>
<dbReference type="PANTHER" id="PTHR30489">
    <property type="entry name" value="LIPOPROTEIN-RELEASING SYSTEM TRANSMEMBRANE PROTEIN LOLE"/>
    <property type="match status" value="1"/>
</dbReference>
<keyword evidence="4" id="KW-1003">Cell membrane</keyword>
<keyword evidence="12" id="KW-1185">Reference proteome</keyword>
<sequence length="403" mass="44339">MFQPVSLFVGLRYATAAKGNAFISFISFFSIAGISLGLMSLITVSSVMNGFEQTLKTAMLDLIPHVQVKHTAASQQQSQSLMAELITKQQVKRVQPYLTSDVILQTNKELVGVRLQGVFEGYNNPVEHYVYNGSTQRLVSQKYQLMISRYLASKLSVGVGEEVRVIMPDVTSYTPLGRVPMQRLFRVAAIYDSNSEADTSLAFADGQSLARLMRRSDSTQYDVSITLHDAFSLSEFYEEMPNLKQQYVVDDWQSQQGTLFAAVAMEKRIMSLLLGLIVIVAIFNILSALSMMVREKQGEVAILQTLGFTPTMIGRVFMVQGLYNGLIGTGIGVFFGLLVANYINEILEFTGLSLLGGASLPVVFSTSGLLMMTLVSIALSFIATLYPAKKAASVLPAEVLRYE</sequence>
<comment type="subcellular location">
    <subcellularLocation>
        <location evidence="1">Cell membrane</location>
        <topology evidence="1">Multi-pass membrane protein</topology>
    </subcellularLocation>
</comment>
<reference evidence="11 12" key="1">
    <citation type="submission" date="2016-10" db="EMBL/GenBank/DDBJ databases">
        <title>Pseudoalteromonas amylolytica sp. nov., isolated from the surface seawater.</title>
        <authorList>
            <person name="Wu Y.-H."/>
            <person name="Cheng H."/>
            <person name="Jin X.-B."/>
            <person name="Wang C.-S."/>
            <person name="Xu X.-W."/>
        </authorList>
    </citation>
    <scope>NUCLEOTIDE SEQUENCE [LARGE SCALE GENOMIC DNA]</scope>
    <source>
        <strain evidence="11 12">JCM 12483</strain>
    </source>
</reference>
<evidence type="ECO:0000256" key="6">
    <source>
        <dbReference type="ARBA" id="ARBA00022989"/>
    </source>
</evidence>
<feature type="domain" description="MacB-like periplasmic core" evidence="10">
    <location>
        <begin position="27"/>
        <end position="240"/>
    </location>
</feature>
<evidence type="ECO:0000256" key="4">
    <source>
        <dbReference type="ARBA" id="ARBA00022475"/>
    </source>
</evidence>
<keyword evidence="3" id="KW-0813">Transport</keyword>
<comment type="caution">
    <text evidence="11">The sequence shown here is derived from an EMBL/GenBank/DDBJ whole genome shotgun (WGS) entry which is preliminary data.</text>
</comment>
<dbReference type="Proteomes" id="UP000180253">
    <property type="component" value="Unassembled WGS sequence"/>
</dbReference>
<dbReference type="InterPro" id="IPR003838">
    <property type="entry name" value="ABC3_permease_C"/>
</dbReference>
<keyword evidence="7 8" id="KW-0472">Membrane</keyword>
<evidence type="ECO:0000256" key="7">
    <source>
        <dbReference type="ARBA" id="ARBA00023136"/>
    </source>
</evidence>
<dbReference type="GO" id="GO:0042953">
    <property type="term" value="P:lipoprotein transport"/>
    <property type="evidence" value="ECO:0007669"/>
    <property type="project" value="InterPro"/>
</dbReference>
<keyword evidence="11" id="KW-0131">Cell cycle</keyword>
<evidence type="ECO:0000256" key="8">
    <source>
        <dbReference type="SAM" id="Phobius"/>
    </source>
</evidence>
<dbReference type="AlphaFoldDB" id="A0A1S1N7P5"/>
<dbReference type="GO" id="GO:0044874">
    <property type="term" value="P:lipoprotein localization to outer membrane"/>
    <property type="evidence" value="ECO:0007669"/>
    <property type="project" value="TreeGrafter"/>
</dbReference>
<organism evidence="11 12">
    <name type="scientific">Pseudoalteromonas byunsanensis</name>
    <dbReference type="NCBI Taxonomy" id="327939"/>
    <lineage>
        <taxon>Bacteria</taxon>
        <taxon>Pseudomonadati</taxon>
        <taxon>Pseudomonadota</taxon>
        <taxon>Gammaproteobacteria</taxon>
        <taxon>Alteromonadales</taxon>
        <taxon>Pseudoalteromonadaceae</taxon>
        <taxon>Pseudoalteromonas</taxon>
    </lineage>
</organism>
<evidence type="ECO:0000256" key="2">
    <source>
        <dbReference type="ARBA" id="ARBA00005236"/>
    </source>
</evidence>
<feature type="transmembrane region" description="Helical" evidence="8">
    <location>
        <begin position="26"/>
        <end position="51"/>
    </location>
</feature>
<protein>
    <submittedName>
        <fullName evidence="11">Cell division protein FtsX</fullName>
    </submittedName>
</protein>
<name>A0A1S1N7P5_9GAMM</name>
<dbReference type="GO" id="GO:0098797">
    <property type="term" value="C:plasma membrane protein complex"/>
    <property type="evidence" value="ECO:0007669"/>
    <property type="project" value="TreeGrafter"/>
</dbReference>
<dbReference type="RefSeq" id="WP_070990283.1">
    <property type="nucleotide sequence ID" value="NZ_CBCSHD010000008.1"/>
</dbReference>
<evidence type="ECO:0000259" key="9">
    <source>
        <dbReference type="Pfam" id="PF02687"/>
    </source>
</evidence>
<dbReference type="PANTHER" id="PTHR30489:SF8">
    <property type="entry name" value="LIPOPROTEIN-RELEASING SYSTEM TRANSMEMBRANE PROTEIN LOLC"/>
    <property type="match status" value="1"/>
</dbReference>
<evidence type="ECO:0000256" key="1">
    <source>
        <dbReference type="ARBA" id="ARBA00004651"/>
    </source>
</evidence>
<feature type="transmembrane region" description="Helical" evidence="8">
    <location>
        <begin position="269"/>
        <end position="289"/>
    </location>
</feature>
<evidence type="ECO:0000313" key="11">
    <source>
        <dbReference type="EMBL" id="OHU97247.1"/>
    </source>
</evidence>
<dbReference type="GO" id="GO:0051301">
    <property type="term" value="P:cell division"/>
    <property type="evidence" value="ECO:0007669"/>
    <property type="project" value="UniProtKB-KW"/>
</dbReference>
<feature type="domain" description="ABC3 transporter permease C-terminal" evidence="9">
    <location>
        <begin position="272"/>
        <end position="393"/>
    </location>
</feature>
<dbReference type="OrthoDB" id="9808461at2"/>
<keyword evidence="6 8" id="KW-1133">Transmembrane helix</keyword>
<dbReference type="Pfam" id="PF02687">
    <property type="entry name" value="FtsX"/>
    <property type="match status" value="1"/>
</dbReference>
<gene>
    <name evidence="11" type="ORF">BIW53_02715</name>
</gene>
<evidence type="ECO:0000256" key="5">
    <source>
        <dbReference type="ARBA" id="ARBA00022692"/>
    </source>
</evidence>
<evidence type="ECO:0000313" key="12">
    <source>
        <dbReference type="Proteomes" id="UP000180253"/>
    </source>
</evidence>
<proteinExistence type="inferred from homology"/>
<dbReference type="InterPro" id="IPR011925">
    <property type="entry name" value="LolCE_TM"/>
</dbReference>
<evidence type="ECO:0000259" key="10">
    <source>
        <dbReference type="Pfam" id="PF12704"/>
    </source>
</evidence>
<dbReference type="InterPro" id="IPR025857">
    <property type="entry name" value="MacB_PCD"/>
</dbReference>
<comment type="similarity">
    <text evidence="2">Belongs to the ABC-4 integral membrane protein family. LolC/E subfamily.</text>
</comment>
<accession>A0A1S1N7P5</accession>
<dbReference type="STRING" id="327939.BIW53_02715"/>
<feature type="transmembrane region" description="Helical" evidence="8">
    <location>
        <begin position="363"/>
        <end position="386"/>
    </location>
</feature>